<evidence type="ECO:0000313" key="6">
    <source>
        <dbReference type="EMBL" id="KAL3662656.1"/>
    </source>
</evidence>
<sequence>MDDAAIHLPSLLLQVFLCGHQWFLHGFVLLSLSFFVYKNVVLGNLPTDGLAGNVTLLSFYAILENTRLYQNSKGNKTKQRAPLAFAVALAGFSLICHIYFLQLQPHVYVLLTKLWHNSILLRSTIILQVGGRAILEQHRYCPRRHRSVVGHSDAVVGIPEAQVARTNS</sequence>
<feature type="transmembrane region" description="Helical" evidence="5">
    <location>
        <begin position="81"/>
        <end position="102"/>
    </location>
</feature>
<protein>
    <submittedName>
        <fullName evidence="6">Transmembrane protein 80</fullName>
    </submittedName>
</protein>
<dbReference type="GO" id="GO:0016020">
    <property type="term" value="C:membrane"/>
    <property type="evidence" value="ECO:0007669"/>
    <property type="project" value="UniProtKB-SubCell"/>
</dbReference>
<proteinExistence type="predicted"/>
<dbReference type="EMBL" id="JBIMZQ010000031">
    <property type="protein sequence ID" value="KAL3662656.1"/>
    <property type="molecule type" value="Genomic_DNA"/>
</dbReference>
<feature type="transmembrane region" description="Helical" evidence="5">
    <location>
        <begin position="12"/>
        <end position="37"/>
    </location>
</feature>
<reference evidence="6 7" key="1">
    <citation type="submission" date="2024-09" db="EMBL/GenBank/DDBJ databases">
        <title>Genome sequencing and assembly of Phytophthora oleae, isolate VK10A, causative agent of rot of olive drupes.</title>
        <authorList>
            <person name="Conti Taguali S."/>
            <person name="Riolo M."/>
            <person name="La Spada F."/>
            <person name="Cacciola S.O."/>
            <person name="Dionisio G."/>
        </authorList>
    </citation>
    <scope>NUCLEOTIDE SEQUENCE [LARGE SCALE GENOMIC DNA]</scope>
    <source>
        <strain evidence="6 7">VK10A</strain>
    </source>
</reference>
<evidence type="ECO:0000256" key="5">
    <source>
        <dbReference type="SAM" id="Phobius"/>
    </source>
</evidence>
<comment type="subcellular location">
    <subcellularLocation>
        <location evidence="1">Membrane</location>
        <topology evidence="1">Multi-pass membrane protein</topology>
    </subcellularLocation>
</comment>
<evidence type="ECO:0000256" key="2">
    <source>
        <dbReference type="ARBA" id="ARBA00022692"/>
    </source>
</evidence>
<keyword evidence="2 5" id="KW-0812">Transmembrane</keyword>
<keyword evidence="3 5" id="KW-1133">Transmembrane helix</keyword>
<feature type="transmembrane region" description="Helical" evidence="5">
    <location>
        <begin position="114"/>
        <end position="135"/>
    </location>
</feature>
<accession>A0ABD3F8G9</accession>
<gene>
    <name evidence="6" type="primary">TMEM80</name>
    <name evidence="6" type="ORF">V7S43_012501</name>
</gene>
<dbReference type="AlphaFoldDB" id="A0ABD3F8G9"/>
<keyword evidence="4 5" id="KW-0472">Membrane</keyword>
<evidence type="ECO:0000256" key="4">
    <source>
        <dbReference type="ARBA" id="ARBA00023136"/>
    </source>
</evidence>
<dbReference type="Pfam" id="PF09799">
    <property type="entry name" value="Transmemb_17"/>
    <property type="match status" value="1"/>
</dbReference>
<comment type="caution">
    <text evidence="6">The sequence shown here is derived from an EMBL/GenBank/DDBJ whole genome shotgun (WGS) entry which is preliminary data.</text>
</comment>
<evidence type="ECO:0000256" key="1">
    <source>
        <dbReference type="ARBA" id="ARBA00004141"/>
    </source>
</evidence>
<evidence type="ECO:0000313" key="7">
    <source>
        <dbReference type="Proteomes" id="UP001632037"/>
    </source>
</evidence>
<keyword evidence="7" id="KW-1185">Reference proteome</keyword>
<evidence type="ECO:0000256" key="3">
    <source>
        <dbReference type="ARBA" id="ARBA00022989"/>
    </source>
</evidence>
<organism evidence="6 7">
    <name type="scientific">Phytophthora oleae</name>
    <dbReference type="NCBI Taxonomy" id="2107226"/>
    <lineage>
        <taxon>Eukaryota</taxon>
        <taxon>Sar</taxon>
        <taxon>Stramenopiles</taxon>
        <taxon>Oomycota</taxon>
        <taxon>Peronosporomycetes</taxon>
        <taxon>Peronosporales</taxon>
        <taxon>Peronosporaceae</taxon>
        <taxon>Phytophthora</taxon>
    </lineage>
</organism>
<name>A0ABD3F8G9_9STRA</name>
<dbReference type="InterPro" id="IPR019184">
    <property type="entry name" value="Uncharacterised_TM-17"/>
</dbReference>
<dbReference type="PANTHER" id="PTHR13531">
    <property type="entry name" value="GEO07735P1-RELATED-RELATED"/>
    <property type="match status" value="1"/>
</dbReference>
<dbReference type="Proteomes" id="UP001632037">
    <property type="component" value="Unassembled WGS sequence"/>
</dbReference>
<dbReference type="PANTHER" id="PTHR13531:SF0">
    <property type="entry name" value="GEO07735P1-RELATED"/>
    <property type="match status" value="1"/>
</dbReference>